<evidence type="ECO:0000256" key="1">
    <source>
        <dbReference type="SAM" id="MobiDB-lite"/>
    </source>
</evidence>
<reference evidence="2 3" key="1">
    <citation type="submission" date="2021-01" db="EMBL/GenBank/DDBJ databases">
        <title>Genomic Encyclopedia of Type Strains, Phase IV (KMG-IV): sequencing the most valuable type-strain genomes for metagenomic binning, comparative biology and taxonomic classification.</title>
        <authorList>
            <person name="Goeker M."/>
        </authorList>
    </citation>
    <scope>NUCLEOTIDE SEQUENCE [LARGE SCALE GENOMIC DNA]</scope>
    <source>
        <strain evidence="2 3">DSM 25540</strain>
    </source>
</reference>
<proteinExistence type="predicted"/>
<feature type="region of interest" description="Disordered" evidence="1">
    <location>
        <begin position="1"/>
        <end position="38"/>
    </location>
</feature>
<keyword evidence="3" id="KW-1185">Reference proteome</keyword>
<dbReference type="Proteomes" id="UP000741863">
    <property type="component" value="Unassembled WGS sequence"/>
</dbReference>
<comment type="caution">
    <text evidence="2">The sequence shown here is derived from an EMBL/GenBank/DDBJ whole genome shotgun (WGS) entry which is preliminary data.</text>
</comment>
<dbReference type="EMBL" id="JAFBEC010000007">
    <property type="protein sequence ID" value="MBM7633437.1"/>
    <property type="molecule type" value="Genomic_DNA"/>
</dbReference>
<sequence length="38" mass="5044">MKDFHEELRNHFRKQSKEEQKRHYHLAQWHREQKRKRS</sequence>
<feature type="compositionally biased region" description="Basic and acidic residues" evidence="1">
    <location>
        <begin position="1"/>
        <end position="21"/>
    </location>
</feature>
<organism evidence="2 3">
    <name type="scientific">Geomicrobium sediminis</name>
    <dbReference type="NCBI Taxonomy" id="1347788"/>
    <lineage>
        <taxon>Bacteria</taxon>
        <taxon>Bacillati</taxon>
        <taxon>Bacillota</taxon>
        <taxon>Bacilli</taxon>
        <taxon>Bacillales</taxon>
        <taxon>Geomicrobium</taxon>
    </lineage>
</organism>
<accession>A0ABS2PDR3</accession>
<gene>
    <name evidence="2" type="ORF">JOD17_002531</name>
</gene>
<evidence type="ECO:0000313" key="2">
    <source>
        <dbReference type="EMBL" id="MBM7633437.1"/>
    </source>
</evidence>
<protein>
    <submittedName>
        <fullName evidence="2">Uncharacterized protein</fullName>
    </submittedName>
</protein>
<name>A0ABS2PDR3_9BACL</name>
<evidence type="ECO:0000313" key="3">
    <source>
        <dbReference type="Proteomes" id="UP000741863"/>
    </source>
</evidence>